<dbReference type="PANTHER" id="PTHR30008:SF0">
    <property type="entry name" value="EXODEOXYRIBONUCLEASE 7 LARGE SUBUNIT"/>
    <property type="match status" value="1"/>
</dbReference>
<evidence type="ECO:0000313" key="10">
    <source>
        <dbReference type="Proteomes" id="UP000190027"/>
    </source>
</evidence>
<name>A0A1T4W478_9BACT</name>
<evidence type="ECO:0000259" key="7">
    <source>
        <dbReference type="Pfam" id="PF02601"/>
    </source>
</evidence>
<feature type="domain" description="Exonuclease VII large subunit C-terminal" evidence="7">
    <location>
        <begin position="149"/>
        <end position="464"/>
    </location>
</feature>
<gene>
    <name evidence="5" type="primary">xseA</name>
    <name evidence="9" type="ORF">SAMN02745704_00294</name>
</gene>
<dbReference type="CDD" id="cd04489">
    <property type="entry name" value="ExoVII_LU_OBF"/>
    <property type="match status" value="1"/>
</dbReference>
<keyword evidence="1 5" id="KW-0963">Cytoplasm</keyword>
<dbReference type="InterPro" id="IPR020579">
    <property type="entry name" value="Exonuc_VII_lsu_C"/>
</dbReference>
<accession>A0A1T4W478</accession>
<keyword evidence="4 5" id="KW-0269">Exonuclease</keyword>
<reference evidence="9 10" key="1">
    <citation type="submission" date="2017-02" db="EMBL/GenBank/DDBJ databases">
        <authorList>
            <person name="Peterson S.W."/>
        </authorList>
    </citation>
    <scope>NUCLEOTIDE SEQUENCE [LARGE SCALE GENOMIC DNA]</scope>
    <source>
        <strain evidence="9 10">DSM 16080</strain>
    </source>
</reference>
<evidence type="ECO:0000256" key="2">
    <source>
        <dbReference type="ARBA" id="ARBA00022722"/>
    </source>
</evidence>
<comment type="subunit">
    <text evidence="5">Heterooligomer composed of large and small subunits.</text>
</comment>
<comment type="subcellular location">
    <subcellularLocation>
        <location evidence="5 6">Cytoplasm</location>
    </subcellularLocation>
</comment>
<keyword evidence="2 5" id="KW-0540">Nuclease</keyword>
<dbReference type="GO" id="GO:0006308">
    <property type="term" value="P:DNA catabolic process"/>
    <property type="evidence" value="ECO:0007669"/>
    <property type="project" value="UniProtKB-UniRule"/>
</dbReference>
<evidence type="ECO:0000256" key="4">
    <source>
        <dbReference type="ARBA" id="ARBA00022839"/>
    </source>
</evidence>
<feature type="domain" description="OB-fold nucleic acid binding" evidence="8">
    <location>
        <begin position="5"/>
        <end position="125"/>
    </location>
</feature>
<dbReference type="NCBIfam" id="TIGR00237">
    <property type="entry name" value="xseA"/>
    <property type="match status" value="1"/>
</dbReference>
<evidence type="ECO:0000313" key="9">
    <source>
        <dbReference type="EMBL" id="SKA72124.1"/>
    </source>
</evidence>
<evidence type="ECO:0000256" key="1">
    <source>
        <dbReference type="ARBA" id="ARBA00022490"/>
    </source>
</evidence>
<keyword evidence="10" id="KW-1185">Reference proteome</keyword>
<comment type="similarity">
    <text evidence="5 6">Belongs to the XseA family.</text>
</comment>
<dbReference type="Proteomes" id="UP000190027">
    <property type="component" value="Unassembled WGS sequence"/>
</dbReference>
<proteinExistence type="inferred from homology"/>
<evidence type="ECO:0000256" key="5">
    <source>
        <dbReference type="HAMAP-Rule" id="MF_00378"/>
    </source>
</evidence>
<dbReference type="InterPro" id="IPR025824">
    <property type="entry name" value="OB-fold_nuc-bd_dom"/>
</dbReference>
<sequence length="486" mass="54212">MPTILTVAELTRAVKDVLETEFPFVWVRGQVGNVSRPASGHIYFTLTDGESALSVVWFKSAQWRREEGGAVVNPATGEILEPDDTSGESASGHVPDIEEGRELLCAGRLNVYERRGVYQLVAELVQQEGVGDLHLAFEALKRDLAQRGWFDAERKKPLPSHPWRVALVTSPRGAAVRDFLRLAEERGWGMQIRLYPALVQGDRAPKAIAEALARADDDAWAEVVALVRGGGSLEDLWAFNSEEVARAMVQSRIPVVTGVGHEPDVTIADYVADRRAATPSHAAQLLWPRRTSLMQQVDDLQLRLENAFARSMHVQSDRLHTLRRSLHRASPGERLDRLSQGFTQGERRLERNREQFFQRHGERLSRLGQRLGRGFGVERIRTEHTELRHAVDRLHRAAAAHLDRAAHVLELRRSRLSGLDPALPLERGYSLVRRVDTNTFLRSIEDAVPGLELAIQVRDGIVPARVSGRAESFVPSSPAKGGDHEA</sequence>
<protein>
    <recommendedName>
        <fullName evidence="5">Exodeoxyribonuclease 7 large subunit</fullName>
        <ecNumber evidence="5">3.1.11.6</ecNumber>
    </recommendedName>
    <alternativeName>
        <fullName evidence="5">Exodeoxyribonuclease VII large subunit</fullName>
        <shortName evidence="5">Exonuclease VII large subunit</shortName>
    </alternativeName>
</protein>
<dbReference type="OrthoDB" id="9802795at2"/>
<evidence type="ECO:0000256" key="3">
    <source>
        <dbReference type="ARBA" id="ARBA00022801"/>
    </source>
</evidence>
<dbReference type="EC" id="3.1.11.6" evidence="5"/>
<dbReference type="GO" id="GO:0003676">
    <property type="term" value="F:nucleic acid binding"/>
    <property type="evidence" value="ECO:0007669"/>
    <property type="project" value="InterPro"/>
</dbReference>
<dbReference type="HAMAP" id="MF_00378">
    <property type="entry name" value="Exonuc_7_L"/>
    <property type="match status" value="1"/>
</dbReference>
<dbReference type="PANTHER" id="PTHR30008">
    <property type="entry name" value="EXODEOXYRIBONUCLEASE 7 LARGE SUBUNIT"/>
    <property type="match status" value="1"/>
</dbReference>
<dbReference type="RefSeq" id="WP_078715869.1">
    <property type="nucleotide sequence ID" value="NZ_FUYC01000001.1"/>
</dbReference>
<dbReference type="EMBL" id="FUYC01000001">
    <property type="protein sequence ID" value="SKA72124.1"/>
    <property type="molecule type" value="Genomic_DNA"/>
</dbReference>
<organism evidence="9 10">
    <name type="scientific">Paucidesulfovibrio gracilis DSM 16080</name>
    <dbReference type="NCBI Taxonomy" id="1121449"/>
    <lineage>
        <taxon>Bacteria</taxon>
        <taxon>Pseudomonadati</taxon>
        <taxon>Thermodesulfobacteriota</taxon>
        <taxon>Desulfovibrionia</taxon>
        <taxon>Desulfovibrionales</taxon>
        <taxon>Desulfovibrionaceae</taxon>
        <taxon>Paucidesulfovibrio</taxon>
    </lineage>
</organism>
<dbReference type="Pfam" id="PF02601">
    <property type="entry name" value="Exonuc_VII_L"/>
    <property type="match status" value="1"/>
</dbReference>
<evidence type="ECO:0000256" key="6">
    <source>
        <dbReference type="RuleBase" id="RU004355"/>
    </source>
</evidence>
<comment type="function">
    <text evidence="5">Bidirectionally degrades single-stranded DNA into large acid-insoluble oligonucleotides, which are then degraded further into small acid-soluble oligonucleotides.</text>
</comment>
<dbReference type="GO" id="GO:0009318">
    <property type="term" value="C:exodeoxyribonuclease VII complex"/>
    <property type="evidence" value="ECO:0007669"/>
    <property type="project" value="UniProtKB-UniRule"/>
</dbReference>
<dbReference type="Pfam" id="PF13742">
    <property type="entry name" value="tRNA_anti_2"/>
    <property type="match status" value="1"/>
</dbReference>
<dbReference type="GO" id="GO:0005737">
    <property type="term" value="C:cytoplasm"/>
    <property type="evidence" value="ECO:0007669"/>
    <property type="project" value="UniProtKB-SubCell"/>
</dbReference>
<dbReference type="InterPro" id="IPR003753">
    <property type="entry name" value="Exonuc_VII_L"/>
</dbReference>
<evidence type="ECO:0000259" key="8">
    <source>
        <dbReference type="Pfam" id="PF13742"/>
    </source>
</evidence>
<dbReference type="STRING" id="1121449.SAMN02745704_00294"/>
<comment type="catalytic activity">
    <reaction evidence="5 6">
        <text>Exonucleolytic cleavage in either 5'- to 3'- or 3'- to 5'-direction to yield nucleoside 5'-phosphates.</text>
        <dbReference type="EC" id="3.1.11.6"/>
    </reaction>
</comment>
<dbReference type="AlphaFoldDB" id="A0A1T4W478"/>
<keyword evidence="3 5" id="KW-0378">Hydrolase</keyword>
<dbReference type="GO" id="GO:0008855">
    <property type="term" value="F:exodeoxyribonuclease VII activity"/>
    <property type="evidence" value="ECO:0007669"/>
    <property type="project" value="UniProtKB-UniRule"/>
</dbReference>